<dbReference type="Proteomes" id="UP001500124">
    <property type="component" value="Unassembled WGS sequence"/>
</dbReference>
<evidence type="ECO:0000313" key="4">
    <source>
        <dbReference type="Proteomes" id="UP001500124"/>
    </source>
</evidence>
<keyword evidence="4" id="KW-1185">Reference proteome</keyword>
<feature type="domain" description="Peptidoglycan binding-like" evidence="2">
    <location>
        <begin position="51"/>
        <end position="108"/>
    </location>
</feature>
<protein>
    <recommendedName>
        <fullName evidence="2">Peptidoglycan binding-like domain-containing protein</fullName>
    </recommendedName>
</protein>
<name>A0ABP9JUH7_9ACTN</name>
<feature type="signal peptide" evidence="1">
    <location>
        <begin position="1"/>
        <end position="28"/>
    </location>
</feature>
<dbReference type="Gene3D" id="1.10.101.10">
    <property type="entry name" value="PGBD-like superfamily/PGBD"/>
    <property type="match status" value="1"/>
</dbReference>
<gene>
    <name evidence="3" type="ORF">GCM10023336_05930</name>
</gene>
<evidence type="ECO:0000259" key="2">
    <source>
        <dbReference type="Pfam" id="PF01471"/>
    </source>
</evidence>
<dbReference type="Pfam" id="PF01471">
    <property type="entry name" value="PG_binding_1"/>
    <property type="match status" value="1"/>
</dbReference>
<evidence type="ECO:0000256" key="1">
    <source>
        <dbReference type="SAM" id="SignalP"/>
    </source>
</evidence>
<keyword evidence="1" id="KW-0732">Signal</keyword>
<evidence type="ECO:0000313" key="3">
    <source>
        <dbReference type="EMBL" id="GAA5043951.1"/>
    </source>
</evidence>
<reference evidence="4" key="1">
    <citation type="journal article" date="2019" name="Int. J. Syst. Evol. Microbiol.">
        <title>The Global Catalogue of Microorganisms (GCM) 10K type strain sequencing project: providing services to taxonomists for standard genome sequencing and annotation.</title>
        <authorList>
            <consortium name="The Broad Institute Genomics Platform"/>
            <consortium name="The Broad Institute Genome Sequencing Center for Infectious Disease"/>
            <person name="Wu L."/>
            <person name="Ma J."/>
        </authorList>
    </citation>
    <scope>NUCLEOTIDE SEQUENCE [LARGE SCALE GENOMIC DNA]</scope>
    <source>
        <strain evidence="4">JCM 18410</strain>
    </source>
</reference>
<comment type="caution">
    <text evidence="3">The sequence shown here is derived from an EMBL/GenBank/DDBJ whole genome shotgun (WGS) entry which is preliminary data.</text>
</comment>
<dbReference type="InterPro" id="IPR002477">
    <property type="entry name" value="Peptidoglycan-bd-like"/>
</dbReference>
<accession>A0ABP9JUH7</accession>
<dbReference type="RefSeq" id="WP_176149116.1">
    <property type="nucleotide sequence ID" value="NZ_BAABKC010000009.1"/>
</dbReference>
<organism evidence="3 4">
    <name type="scientific">Streptomyces similanensis</name>
    <dbReference type="NCBI Taxonomy" id="1274988"/>
    <lineage>
        <taxon>Bacteria</taxon>
        <taxon>Bacillati</taxon>
        <taxon>Actinomycetota</taxon>
        <taxon>Actinomycetes</taxon>
        <taxon>Kitasatosporales</taxon>
        <taxon>Streptomycetaceae</taxon>
        <taxon>Streptomyces</taxon>
    </lineage>
</organism>
<proteinExistence type="predicted"/>
<dbReference type="InterPro" id="IPR036365">
    <property type="entry name" value="PGBD-like_sf"/>
</dbReference>
<dbReference type="InterPro" id="IPR036366">
    <property type="entry name" value="PGBDSf"/>
</dbReference>
<feature type="chain" id="PRO_5045157254" description="Peptidoglycan binding-like domain-containing protein" evidence="1">
    <location>
        <begin position="29"/>
        <end position="122"/>
    </location>
</feature>
<sequence length="122" mass="12533">MGKRLVTLVTAAALILGAGVAGAGAASAAPNYLYCGRQYSSAEPELDYGDTGASVKALQCQLNENMSGPDLAIDGVFGGLTYNAVLKFQGCFNLAQDGIVGPNTWAALDAFSNIPVEAERIC</sequence>
<dbReference type="EMBL" id="BAABKC010000009">
    <property type="protein sequence ID" value="GAA5043951.1"/>
    <property type="molecule type" value="Genomic_DNA"/>
</dbReference>
<dbReference type="SUPFAM" id="SSF47090">
    <property type="entry name" value="PGBD-like"/>
    <property type="match status" value="1"/>
</dbReference>